<gene>
    <name evidence="1" type="ORF">METZ01_LOCUS396685</name>
</gene>
<dbReference type="AlphaFoldDB" id="A0A382VD78"/>
<reference evidence="1" key="1">
    <citation type="submission" date="2018-05" db="EMBL/GenBank/DDBJ databases">
        <authorList>
            <person name="Lanie J.A."/>
            <person name="Ng W.-L."/>
            <person name="Kazmierczak K.M."/>
            <person name="Andrzejewski T.M."/>
            <person name="Davidsen T.M."/>
            <person name="Wayne K.J."/>
            <person name="Tettelin H."/>
            <person name="Glass J.I."/>
            <person name="Rusch D."/>
            <person name="Podicherti R."/>
            <person name="Tsui H.-C.T."/>
            <person name="Winkler M.E."/>
        </authorList>
    </citation>
    <scope>NUCLEOTIDE SEQUENCE</scope>
</reference>
<proteinExistence type="predicted"/>
<sequence>LDANRPSIYKAINDLRASGGTPLINSLQEAGRYLVGTRGPANPGNSSSSSCTANGKYDGKLTLKPGRTGEKKWKVDEVFPRKALNGDSVGSPLCHWCQQNFVILLTDGYEWGSTLSEPLKGRYCPYVDSSNQGCWHGLISAAKALNEVDLRPDIDNFKGEEVTNNVVTYTVGFHTSQSLLADTAKEGGGLYVEADDEASLKAAFAKIGEDILAHTKGSSSSPSFNTRSLKGNSLVYLTRFDSENWTGDVRAAPFSAAGVVGPRKWSAASLLDSSPPGSRQMITYNA</sequence>
<protein>
    <recommendedName>
        <fullName evidence="2">VWFA domain-containing protein</fullName>
    </recommendedName>
</protein>
<organism evidence="1">
    <name type="scientific">marine metagenome</name>
    <dbReference type="NCBI Taxonomy" id="408172"/>
    <lineage>
        <taxon>unclassified sequences</taxon>
        <taxon>metagenomes</taxon>
        <taxon>ecological metagenomes</taxon>
    </lineage>
</organism>
<feature type="non-terminal residue" evidence="1">
    <location>
        <position position="286"/>
    </location>
</feature>
<dbReference type="InterPro" id="IPR036465">
    <property type="entry name" value="vWFA_dom_sf"/>
</dbReference>
<dbReference type="Gene3D" id="3.40.50.410">
    <property type="entry name" value="von Willebrand factor, type A domain"/>
    <property type="match status" value="1"/>
</dbReference>
<evidence type="ECO:0008006" key="2">
    <source>
        <dbReference type="Google" id="ProtNLM"/>
    </source>
</evidence>
<feature type="non-terminal residue" evidence="1">
    <location>
        <position position="1"/>
    </location>
</feature>
<accession>A0A382VD78</accession>
<name>A0A382VD78_9ZZZZ</name>
<evidence type="ECO:0000313" key="1">
    <source>
        <dbReference type="EMBL" id="SVD43831.1"/>
    </source>
</evidence>
<dbReference type="EMBL" id="UINC01150664">
    <property type="protein sequence ID" value="SVD43831.1"/>
    <property type="molecule type" value="Genomic_DNA"/>
</dbReference>